<comment type="caution">
    <text evidence="2">The sequence shown here is derived from an EMBL/GenBank/DDBJ whole genome shotgun (WGS) entry which is preliminary data.</text>
</comment>
<accession>A0ABV7WFT5</accession>
<feature type="transmembrane region" description="Helical" evidence="1">
    <location>
        <begin position="150"/>
        <end position="174"/>
    </location>
</feature>
<keyword evidence="1" id="KW-0472">Membrane</keyword>
<evidence type="ECO:0000313" key="2">
    <source>
        <dbReference type="EMBL" id="MFC3688706.1"/>
    </source>
</evidence>
<evidence type="ECO:0000313" key="3">
    <source>
        <dbReference type="Proteomes" id="UP001595685"/>
    </source>
</evidence>
<protein>
    <submittedName>
        <fullName evidence="2">Uncharacterized protein</fullName>
    </submittedName>
</protein>
<dbReference type="RefSeq" id="WP_340290775.1">
    <property type="nucleotide sequence ID" value="NZ_JBBEOI010000023.1"/>
</dbReference>
<keyword evidence="1" id="KW-0812">Transmembrane</keyword>
<feature type="transmembrane region" description="Helical" evidence="1">
    <location>
        <begin position="37"/>
        <end position="59"/>
    </location>
</feature>
<dbReference type="EMBL" id="JBHRWW010000006">
    <property type="protein sequence ID" value="MFC3688706.1"/>
    <property type="molecule type" value="Genomic_DNA"/>
</dbReference>
<dbReference type="Proteomes" id="UP001595685">
    <property type="component" value="Unassembled WGS sequence"/>
</dbReference>
<sequence length="251" mass="27134">MTTFAPTPVARHAARDTDTPPTRWWTPAVLPGGWTRLLLVAVAGIVALHVVVSLLATSVEDFPGLDPAVRLFDMDEERGLPAWFSTLLLAAVAQALWLLARQSARSGRARWVRHEQGLAVVFAYLSLDEMVSLHEQTITPLRRALDLEGILAFSWVLLFVPLALAVAVLSLGWLRSLPLQAVRLVVLAGALYVGGAAGVELAGAGLMDAGRVDTMAYQLTVVVEEVAEIAGALLMLSVVTWLRLRPEPLHD</sequence>
<reference evidence="3" key="1">
    <citation type="journal article" date="2019" name="Int. J. Syst. Evol. Microbiol.">
        <title>The Global Catalogue of Microorganisms (GCM) 10K type strain sequencing project: providing services to taxonomists for standard genome sequencing and annotation.</title>
        <authorList>
            <consortium name="The Broad Institute Genomics Platform"/>
            <consortium name="The Broad Institute Genome Sequencing Center for Infectious Disease"/>
            <person name="Wu L."/>
            <person name="Ma J."/>
        </authorList>
    </citation>
    <scope>NUCLEOTIDE SEQUENCE [LARGE SCALE GENOMIC DNA]</scope>
    <source>
        <strain evidence="3">NCAIM B.02333</strain>
    </source>
</reference>
<feature type="transmembrane region" description="Helical" evidence="1">
    <location>
        <begin position="226"/>
        <end position="244"/>
    </location>
</feature>
<name>A0ABV7WFT5_9MICO</name>
<evidence type="ECO:0000256" key="1">
    <source>
        <dbReference type="SAM" id="Phobius"/>
    </source>
</evidence>
<proteinExistence type="predicted"/>
<gene>
    <name evidence="2" type="ORF">ACFOLH_10165</name>
</gene>
<organism evidence="2 3">
    <name type="scientific">Aquipuribacter hungaricus</name>
    <dbReference type="NCBI Taxonomy" id="545624"/>
    <lineage>
        <taxon>Bacteria</taxon>
        <taxon>Bacillati</taxon>
        <taxon>Actinomycetota</taxon>
        <taxon>Actinomycetes</taxon>
        <taxon>Micrococcales</taxon>
        <taxon>Intrasporangiaceae</taxon>
        <taxon>Aquipuribacter</taxon>
    </lineage>
</organism>
<feature type="transmembrane region" description="Helical" evidence="1">
    <location>
        <begin position="181"/>
        <end position="206"/>
    </location>
</feature>
<feature type="transmembrane region" description="Helical" evidence="1">
    <location>
        <begin position="79"/>
        <end position="99"/>
    </location>
</feature>
<keyword evidence="3" id="KW-1185">Reference proteome</keyword>
<keyword evidence="1" id="KW-1133">Transmembrane helix</keyword>